<protein>
    <submittedName>
        <fullName evidence="2">Uncharacterized protein</fullName>
    </submittedName>
</protein>
<keyword evidence="3" id="KW-1185">Reference proteome</keyword>
<dbReference type="AlphaFoldDB" id="A0A6B2K2S6"/>
<proteinExistence type="predicted"/>
<evidence type="ECO:0000313" key="2">
    <source>
        <dbReference type="EMBL" id="NDV00776.1"/>
    </source>
</evidence>
<sequence>MRILIPLVPALLAAGVAAAADQRTCLFEQAYFQDGGVEPAEWQVIIAASDKTARIRVVGSGEWDGTRSTTGGADILVFHTTPATETMTIGAGGEALWQIDYDDDAPATKAPLVIAFAGMCEPWRPQ</sequence>
<accession>A0A6B2K2S6</accession>
<feature type="signal peptide" evidence="1">
    <location>
        <begin position="1"/>
        <end position="19"/>
    </location>
</feature>
<keyword evidence="1" id="KW-0732">Signal</keyword>
<evidence type="ECO:0000313" key="3">
    <source>
        <dbReference type="Proteomes" id="UP000474757"/>
    </source>
</evidence>
<organism evidence="2 3">
    <name type="scientific">Pseudoroseicyclus tamaricis</name>
    <dbReference type="NCBI Taxonomy" id="2705421"/>
    <lineage>
        <taxon>Bacteria</taxon>
        <taxon>Pseudomonadati</taxon>
        <taxon>Pseudomonadota</taxon>
        <taxon>Alphaproteobacteria</taxon>
        <taxon>Rhodobacterales</taxon>
        <taxon>Paracoccaceae</taxon>
        <taxon>Pseudoroseicyclus</taxon>
    </lineage>
</organism>
<feature type="chain" id="PRO_5025675490" evidence="1">
    <location>
        <begin position="20"/>
        <end position="126"/>
    </location>
</feature>
<evidence type="ECO:0000256" key="1">
    <source>
        <dbReference type="SAM" id="SignalP"/>
    </source>
</evidence>
<gene>
    <name evidence="2" type="ORF">GZA08_07310</name>
</gene>
<dbReference type="RefSeq" id="WP_163891584.1">
    <property type="nucleotide sequence ID" value="NZ_JAAFYS010000002.1"/>
</dbReference>
<dbReference type="EMBL" id="JAAGAB010000002">
    <property type="protein sequence ID" value="NDV00776.1"/>
    <property type="molecule type" value="Genomic_DNA"/>
</dbReference>
<comment type="caution">
    <text evidence="2">The sequence shown here is derived from an EMBL/GenBank/DDBJ whole genome shotgun (WGS) entry which is preliminary data.</text>
</comment>
<reference evidence="2 3" key="1">
    <citation type="submission" date="2020-02" db="EMBL/GenBank/DDBJ databases">
        <title>Pseudoroseicyclus tamarix, sp. nov., isolated from offshore sediment of a Tamarix chinensis forest.</title>
        <authorList>
            <person name="Gai Y."/>
        </authorList>
    </citation>
    <scope>NUCLEOTIDE SEQUENCE [LARGE SCALE GENOMIC DNA]</scope>
    <source>
        <strain evidence="2 3">CLL3-39</strain>
    </source>
</reference>
<name>A0A6B2K2S6_9RHOB</name>
<dbReference type="Proteomes" id="UP000474757">
    <property type="component" value="Unassembled WGS sequence"/>
</dbReference>